<dbReference type="Proteomes" id="UP000572051">
    <property type="component" value="Unassembled WGS sequence"/>
</dbReference>
<evidence type="ECO:0000313" key="2">
    <source>
        <dbReference type="EMBL" id="NYJ37911.1"/>
    </source>
</evidence>
<keyword evidence="1" id="KW-0732">Signal</keyword>
<sequence length="170" mass="17412">MRSMVSTASRGAVAAGCLTALLLPTACATADGDAPAVPEPSSAAATDDEAAALAAYTGMWEAVVTASHDGTDGSAELERHAVDGALALMTQALEDARRTGSDVSGEPVLSPEVVIESSDTAQVTDCLDDSSWRLSAQSASAEPRRVDAGLVHDGLAWRVSDLRIWEPGTC</sequence>
<dbReference type="RefSeq" id="WP_179829022.1">
    <property type="nucleotide sequence ID" value="NZ_JACCFS010000001.1"/>
</dbReference>
<proteinExistence type="predicted"/>
<keyword evidence="3" id="KW-1185">Reference proteome</keyword>
<dbReference type="EMBL" id="JACCFS010000001">
    <property type="protein sequence ID" value="NYJ37911.1"/>
    <property type="molecule type" value="Genomic_DNA"/>
</dbReference>
<evidence type="ECO:0000313" key="3">
    <source>
        <dbReference type="Proteomes" id="UP000572051"/>
    </source>
</evidence>
<comment type="caution">
    <text evidence="2">The sequence shown here is derived from an EMBL/GenBank/DDBJ whole genome shotgun (WGS) entry which is preliminary data.</text>
</comment>
<evidence type="ECO:0000256" key="1">
    <source>
        <dbReference type="SAM" id="SignalP"/>
    </source>
</evidence>
<name>A0A7Z0EU81_9ACTN</name>
<accession>A0A7Z0EU81</accession>
<feature type="signal peptide" evidence="1">
    <location>
        <begin position="1"/>
        <end position="30"/>
    </location>
</feature>
<dbReference type="AlphaFoldDB" id="A0A7Z0EU81"/>
<reference evidence="2 3" key="1">
    <citation type="submission" date="2020-07" db="EMBL/GenBank/DDBJ databases">
        <title>Sequencing the genomes of 1000 actinobacteria strains.</title>
        <authorList>
            <person name="Klenk H.-P."/>
        </authorList>
    </citation>
    <scope>NUCLEOTIDE SEQUENCE [LARGE SCALE GENOMIC DNA]</scope>
    <source>
        <strain evidence="2 3">DSM 44442</strain>
    </source>
</reference>
<feature type="chain" id="PRO_5031382746" evidence="1">
    <location>
        <begin position="31"/>
        <end position="170"/>
    </location>
</feature>
<protein>
    <submittedName>
        <fullName evidence="2">Uncharacterized protein</fullName>
    </submittedName>
</protein>
<organism evidence="2 3">
    <name type="scientific">Nocardiopsis aegyptia</name>
    <dbReference type="NCBI Taxonomy" id="220378"/>
    <lineage>
        <taxon>Bacteria</taxon>
        <taxon>Bacillati</taxon>
        <taxon>Actinomycetota</taxon>
        <taxon>Actinomycetes</taxon>
        <taxon>Streptosporangiales</taxon>
        <taxon>Nocardiopsidaceae</taxon>
        <taxon>Nocardiopsis</taxon>
    </lineage>
</organism>
<gene>
    <name evidence="2" type="ORF">HNR10_005792</name>
</gene>